<gene>
    <name evidence="1" type="ORF">C447_08735</name>
</gene>
<accession>M0LYM3</accession>
<dbReference type="EMBL" id="AOMB01000024">
    <property type="protein sequence ID" value="EMA38687.1"/>
    <property type="molecule type" value="Genomic_DNA"/>
</dbReference>
<dbReference type="RefSeq" id="WP_007692971.1">
    <property type="nucleotide sequence ID" value="NZ_AJRK01000401.1"/>
</dbReference>
<evidence type="ECO:0000313" key="2">
    <source>
        <dbReference type="Proteomes" id="UP000011566"/>
    </source>
</evidence>
<dbReference type="InterPro" id="IPR043899">
    <property type="entry name" value="DUF5789"/>
</dbReference>
<reference evidence="1 2" key="1">
    <citation type="journal article" date="2014" name="PLoS Genet.">
        <title>Phylogenetically driven sequencing of extremely halophilic archaea reveals strategies for static and dynamic osmo-response.</title>
        <authorList>
            <person name="Becker E.A."/>
            <person name="Seitzer P.M."/>
            <person name="Tritt A."/>
            <person name="Larsen D."/>
            <person name="Krusor M."/>
            <person name="Yao A.I."/>
            <person name="Wu D."/>
            <person name="Madern D."/>
            <person name="Eisen J.A."/>
            <person name="Darling A.E."/>
            <person name="Facciotti M.T."/>
        </authorList>
    </citation>
    <scope>NUCLEOTIDE SEQUENCE [LARGE SCALE GENOMIC DNA]</scope>
    <source>
        <strain evidence="1 2">100A6</strain>
    </source>
</reference>
<comment type="caution">
    <text evidence="1">The sequence shown here is derived from an EMBL/GenBank/DDBJ whole genome shotgun (WGS) entry which is preliminary data.</text>
</comment>
<protein>
    <submittedName>
        <fullName evidence="1">Uncharacterized protein</fullName>
    </submittedName>
</protein>
<organism evidence="1 2">
    <name type="scientific">Halococcus hamelinensis 100A6</name>
    <dbReference type="NCBI Taxonomy" id="1132509"/>
    <lineage>
        <taxon>Archaea</taxon>
        <taxon>Methanobacteriati</taxon>
        <taxon>Methanobacteriota</taxon>
        <taxon>Stenosarchaea group</taxon>
        <taxon>Halobacteria</taxon>
        <taxon>Halobacteriales</taxon>
        <taxon>Halococcaceae</taxon>
        <taxon>Halococcus</taxon>
    </lineage>
</organism>
<dbReference type="eggNOG" id="arCOG06212">
    <property type="taxonomic scope" value="Archaea"/>
</dbReference>
<dbReference type="Pfam" id="PF19102">
    <property type="entry name" value="DUF5789"/>
    <property type="match status" value="1"/>
</dbReference>
<dbReference type="OrthoDB" id="195084at2157"/>
<name>M0LYM3_9EURY</name>
<keyword evidence="2" id="KW-1185">Reference proteome</keyword>
<dbReference type="Proteomes" id="UP000011566">
    <property type="component" value="Unassembled WGS sequence"/>
</dbReference>
<proteinExistence type="predicted"/>
<dbReference type="AlphaFoldDB" id="M0LYM3"/>
<sequence>MADDEADDEEENEPVVELGERKAVEGAPLARVAARLTWGITRSDLERRVGDIEIRTPDGPRTVSDALSDVDITYFERRQEFEASVREAVGTGPVPTADDDS</sequence>
<evidence type="ECO:0000313" key="1">
    <source>
        <dbReference type="EMBL" id="EMA38687.1"/>
    </source>
</evidence>
<dbReference type="PATRIC" id="fig|1132509.6.peg.1973"/>